<dbReference type="InterPro" id="IPR010400">
    <property type="entry name" value="PITH_dom"/>
</dbReference>
<evidence type="ECO:0000313" key="3">
    <source>
        <dbReference type="EMBL" id="KAI6657022.1"/>
    </source>
</evidence>
<evidence type="ECO:0000256" key="1">
    <source>
        <dbReference type="ARBA" id="ARBA00023157"/>
    </source>
</evidence>
<feature type="domain" description="PITH" evidence="2">
    <location>
        <begin position="37"/>
        <end position="99"/>
    </location>
</feature>
<dbReference type="AlphaFoldDB" id="A0AAV7K6P1"/>
<dbReference type="GO" id="GO:0005737">
    <property type="term" value="C:cytoplasm"/>
    <property type="evidence" value="ECO:0007669"/>
    <property type="project" value="UniProtKB-ARBA"/>
</dbReference>
<dbReference type="Proteomes" id="UP001165289">
    <property type="component" value="Unassembled WGS sequence"/>
</dbReference>
<accession>A0AAV7K6P1</accession>
<dbReference type="Gene3D" id="2.60.120.470">
    <property type="entry name" value="PITH domain"/>
    <property type="match status" value="1"/>
</dbReference>
<dbReference type="PANTHER" id="PTHR46115">
    <property type="entry name" value="THIOREDOXIN-LIKE PROTEIN 1"/>
    <property type="match status" value="1"/>
</dbReference>
<sequence>MILKHYLKLHVEASTGDSVAQAIERRSGELLASGQMVMGPSVPGQSLLSGFLDKKTCECLNDSTDHPFSNLLTMSDSYTETDCDEQLLLTIGFNQVCLL</sequence>
<evidence type="ECO:0000259" key="2">
    <source>
        <dbReference type="PROSITE" id="PS51532"/>
    </source>
</evidence>
<dbReference type="EMBL" id="JAKMXF010000131">
    <property type="protein sequence ID" value="KAI6657022.1"/>
    <property type="molecule type" value="Genomic_DNA"/>
</dbReference>
<protein>
    <submittedName>
        <fullName evidence="3">Thioredoxin-like protein 1</fullName>
    </submittedName>
</protein>
<dbReference type="PROSITE" id="PS51532">
    <property type="entry name" value="PITH"/>
    <property type="match status" value="1"/>
</dbReference>
<evidence type="ECO:0000313" key="5">
    <source>
        <dbReference type="Proteomes" id="UP001165289"/>
    </source>
</evidence>
<comment type="caution">
    <text evidence="3">The sequence shown here is derived from an EMBL/GenBank/DDBJ whole genome shotgun (WGS) entry which is preliminary data.</text>
</comment>
<keyword evidence="1" id="KW-1015">Disulfide bond</keyword>
<organism evidence="3 5">
    <name type="scientific">Oopsacas minuta</name>
    <dbReference type="NCBI Taxonomy" id="111878"/>
    <lineage>
        <taxon>Eukaryota</taxon>
        <taxon>Metazoa</taxon>
        <taxon>Porifera</taxon>
        <taxon>Hexactinellida</taxon>
        <taxon>Hexasterophora</taxon>
        <taxon>Lyssacinosida</taxon>
        <taxon>Leucopsacidae</taxon>
        <taxon>Oopsacas</taxon>
    </lineage>
</organism>
<dbReference type="EMBL" id="JAKMXF010000035">
    <property type="protein sequence ID" value="KAI6660261.1"/>
    <property type="molecule type" value="Genomic_DNA"/>
</dbReference>
<name>A0AAV7K6P1_9METZ</name>
<evidence type="ECO:0000313" key="4">
    <source>
        <dbReference type="EMBL" id="KAI6660261.1"/>
    </source>
</evidence>
<dbReference type="Pfam" id="PF06201">
    <property type="entry name" value="PITH"/>
    <property type="match status" value="1"/>
</dbReference>
<dbReference type="InterPro" id="IPR008979">
    <property type="entry name" value="Galactose-bd-like_sf"/>
</dbReference>
<gene>
    <name evidence="4" type="ORF">LOD99_10430</name>
    <name evidence="3" type="ORF">LOD99_11235</name>
</gene>
<keyword evidence="5" id="KW-1185">Reference proteome</keyword>
<reference evidence="3" key="1">
    <citation type="submission" date="2022-02" db="EMBL/GenBank/DDBJ databases">
        <authorList>
            <person name="Santini S."/>
            <person name="Jourda C."/>
            <person name="Belahbib H."/>
            <person name="Rocher C."/>
            <person name="Selva M."/>
            <person name="Borchiellini C."/>
            <person name="Renard E."/>
        </authorList>
    </citation>
    <scope>NUCLEOTIDE SEQUENCE</scope>
    <source>
        <strain evidence="3">SPO-2</strain>
    </source>
</reference>
<dbReference type="InterPro" id="IPR037047">
    <property type="entry name" value="PITH_dom_sf"/>
</dbReference>
<dbReference type="SUPFAM" id="SSF49785">
    <property type="entry name" value="Galactose-binding domain-like"/>
    <property type="match status" value="1"/>
</dbReference>
<proteinExistence type="predicted"/>
<reference evidence="3 5" key="2">
    <citation type="journal article" date="2023" name="BMC Biol.">
        <title>The compact genome of the sponge Oopsacas minuta (Hexactinellida) is lacking key metazoan core genes.</title>
        <authorList>
            <person name="Santini S."/>
            <person name="Schenkelaars Q."/>
            <person name="Jourda C."/>
            <person name="Duchesne M."/>
            <person name="Belahbib H."/>
            <person name="Rocher C."/>
            <person name="Selva M."/>
            <person name="Riesgo A."/>
            <person name="Vervoort M."/>
            <person name="Leys S.P."/>
            <person name="Kodjabachian L."/>
            <person name="Le Bivic A."/>
            <person name="Borchiellini C."/>
            <person name="Claverie J.M."/>
            <person name="Renard E."/>
        </authorList>
    </citation>
    <scope>NUCLEOTIDE SEQUENCE [LARGE SCALE GENOMIC DNA]</scope>
    <source>
        <strain evidence="3">SPO-2</strain>
    </source>
</reference>